<dbReference type="Proteomes" id="UP001357733">
    <property type="component" value="Unassembled WGS sequence"/>
</dbReference>
<dbReference type="NCBIfam" id="NF000955">
    <property type="entry name" value="PRK00099.1-1"/>
    <property type="match status" value="1"/>
</dbReference>
<dbReference type="PROSITE" id="PS01109">
    <property type="entry name" value="RIBOSOMAL_L10"/>
    <property type="match status" value="1"/>
</dbReference>
<evidence type="ECO:0000256" key="2">
    <source>
        <dbReference type="ARBA" id="ARBA00022980"/>
    </source>
</evidence>
<organism evidence="6 7">
    <name type="scientific">Citroniella saccharovorans</name>
    <dbReference type="NCBI Taxonomy" id="2053367"/>
    <lineage>
        <taxon>Bacteria</taxon>
        <taxon>Bacillati</taxon>
        <taxon>Bacillota</taxon>
        <taxon>Tissierellia</taxon>
        <taxon>Tissierellales</taxon>
        <taxon>Peptoniphilaceae</taxon>
        <taxon>Citroniella</taxon>
    </lineage>
</organism>
<keyword evidence="7" id="KW-1185">Reference proteome</keyword>
<dbReference type="InterPro" id="IPR001790">
    <property type="entry name" value="Ribosomal_uL10"/>
</dbReference>
<dbReference type="InterPro" id="IPR047865">
    <property type="entry name" value="Ribosomal_uL10_bac_type"/>
</dbReference>
<dbReference type="InterPro" id="IPR002363">
    <property type="entry name" value="Ribosomal_uL10_CS_bac"/>
</dbReference>
<dbReference type="CDD" id="cd05797">
    <property type="entry name" value="Ribosomal_L10"/>
    <property type="match status" value="1"/>
</dbReference>
<dbReference type="SUPFAM" id="SSF160369">
    <property type="entry name" value="Ribosomal protein L10-like"/>
    <property type="match status" value="1"/>
</dbReference>
<dbReference type="GO" id="GO:0003735">
    <property type="term" value="F:structural constituent of ribosome"/>
    <property type="evidence" value="ECO:0007669"/>
    <property type="project" value="InterPro"/>
</dbReference>
<accession>A0AAW9MYN3</accession>
<protein>
    <recommendedName>
        <fullName evidence="4 5">Large ribosomal subunit protein uL10</fullName>
    </recommendedName>
</protein>
<keyword evidence="3 5" id="KW-0687">Ribonucleoprotein</keyword>
<dbReference type="GO" id="GO:0015934">
    <property type="term" value="C:large ribosomal subunit"/>
    <property type="evidence" value="ECO:0007669"/>
    <property type="project" value="InterPro"/>
</dbReference>
<dbReference type="GO" id="GO:0006412">
    <property type="term" value="P:translation"/>
    <property type="evidence" value="ECO:0007669"/>
    <property type="project" value="UniProtKB-UniRule"/>
</dbReference>
<comment type="function">
    <text evidence="5">Forms part of the ribosomal stalk, playing a central role in the interaction of the ribosome with GTP-bound translation factors.</text>
</comment>
<dbReference type="InterPro" id="IPR043141">
    <property type="entry name" value="Ribosomal_uL10-like_sf"/>
</dbReference>
<evidence type="ECO:0000313" key="6">
    <source>
        <dbReference type="EMBL" id="MEB3430018.1"/>
    </source>
</evidence>
<proteinExistence type="inferred from homology"/>
<evidence type="ECO:0000256" key="1">
    <source>
        <dbReference type="ARBA" id="ARBA00008889"/>
    </source>
</evidence>
<evidence type="ECO:0000313" key="7">
    <source>
        <dbReference type="Proteomes" id="UP001357733"/>
    </source>
</evidence>
<dbReference type="HAMAP" id="MF_00362">
    <property type="entry name" value="Ribosomal_uL10"/>
    <property type="match status" value="1"/>
</dbReference>
<dbReference type="GO" id="GO:0070180">
    <property type="term" value="F:large ribosomal subunit rRNA binding"/>
    <property type="evidence" value="ECO:0007669"/>
    <property type="project" value="UniProtKB-UniRule"/>
</dbReference>
<comment type="subunit">
    <text evidence="5">Part of the ribosomal stalk of the 50S ribosomal subunit. The N-terminus interacts with L11 and the large rRNA to form the base of the stalk. The C-terminus forms an elongated spine to which L12 dimers bind in a sequential fashion forming a multimeric L10(L12)X complex.</text>
</comment>
<comment type="similarity">
    <text evidence="1 5">Belongs to the universal ribosomal protein uL10 family.</text>
</comment>
<gene>
    <name evidence="5 6" type="primary">rplJ</name>
    <name evidence="6" type="ORF">VLK81_08460</name>
</gene>
<dbReference type="PANTHER" id="PTHR11560">
    <property type="entry name" value="39S RIBOSOMAL PROTEIN L10, MITOCHONDRIAL"/>
    <property type="match status" value="1"/>
</dbReference>
<dbReference type="InterPro" id="IPR022973">
    <property type="entry name" value="Ribosomal_uL10_bac"/>
</dbReference>
<dbReference type="EMBL" id="JAYKOT010000003">
    <property type="protein sequence ID" value="MEB3430018.1"/>
    <property type="molecule type" value="Genomic_DNA"/>
</dbReference>
<dbReference type="Pfam" id="PF00466">
    <property type="entry name" value="Ribosomal_L10"/>
    <property type="match status" value="1"/>
</dbReference>
<evidence type="ECO:0000256" key="3">
    <source>
        <dbReference type="ARBA" id="ARBA00023274"/>
    </source>
</evidence>
<dbReference type="AlphaFoldDB" id="A0AAW9MYN3"/>
<keyword evidence="2 5" id="KW-0689">Ribosomal protein</keyword>
<evidence type="ECO:0000256" key="5">
    <source>
        <dbReference type="HAMAP-Rule" id="MF_00362"/>
    </source>
</evidence>
<dbReference type="RefSeq" id="WP_324620181.1">
    <property type="nucleotide sequence ID" value="NZ_JAYKOT010000003.1"/>
</dbReference>
<sequence length="185" mass="20809">MKENVLNAKKEIVSEIVENINKSEAIILVEYRGLTVEQLTDLRKKYREKNVGYKVYKNTMMNLAFKETGHEDFTEHLKGPNAVAFGFDDPVEVAKITHNFAKENDKLVIKAAILDGKIIEIEKIKQLAELPSREVLIAQVLGGLNAPISGFASVLNQTLSKIVYALNAVKEKKKLKAQLNKKFLN</sequence>
<dbReference type="Gene3D" id="3.30.70.1730">
    <property type="match status" value="1"/>
</dbReference>
<keyword evidence="5" id="KW-0699">rRNA-binding</keyword>
<keyword evidence="5" id="KW-0694">RNA-binding</keyword>
<name>A0AAW9MYN3_9FIRM</name>
<comment type="caution">
    <text evidence="6">The sequence shown here is derived from an EMBL/GenBank/DDBJ whole genome shotgun (WGS) entry which is preliminary data.</text>
</comment>
<dbReference type="Gene3D" id="6.10.250.290">
    <property type="match status" value="1"/>
</dbReference>
<evidence type="ECO:0000256" key="4">
    <source>
        <dbReference type="ARBA" id="ARBA00035202"/>
    </source>
</evidence>
<reference evidence="6 7" key="1">
    <citation type="submission" date="2024-01" db="EMBL/GenBank/DDBJ databases">
        <title>Complete genome sequence of Citroniella saccharovorans strain M6.X9, isolated from human fecal sample.</title>
        <authorList>
            <person name="Cheng G."/>
            <person name="Westerholm M."/>
            <person name="Schnurer A."/>
        </authorList>
    </citation>
    <scope>NUCLEOTIDE SEQUENCE [LARGE SCALE GENOMIC DNA]</scope>
    <source>
        <strain evidence="6 7">DSM 29873</strain>
    </source>
</reference>